<protein>
    <submittedName>
        <fullName evidence="2">Uncharacterized protein</fullName>
    </submittedName>
</protein>
<evidence type="ECO:0000256" key="1">
    <source>
        <dbReference type="SAM" id="Phobius"/>
    </source>
</evidence>
<name>A0A932I0P9_UNCTE</name>
<dbReference type="AlphaFoldDB" id="A0A932I0P9"/>
<keyword evidence="1" id="KW-1133">Transmembrane helix</keyword>
<dbReference type="Proteomes" id="UP000782312">
    <property type="component" value="Unassembled WGS sequence"/>
</dbReference>
<sequence>MRILESRMLPWVLCGILTLIIFMLWLSRGANASDALSIVSLGISILAFVGAIYFFAKGIELQSNATDALAEIRERSASIQRQVDSMFGGTLTLDAARGFRELLQAPATPKEQEKALEASPKKATGESVATQENADTIAKILKYFTFKGMRLSDKDDANVQALLKMGGGYFHIFDGAGKICFFAWFVDLALEEMAFRVKYVFNGVETAYYNLENNPEHPQREFVSRLLSYISMTVLLPEGYDTNSLESRITPMQSAKHPIPVALIKASDLSKVA</sequence>
<organism evidence="2 3">
    <name type="scientific">Tectimicrobiota bacterium</name>
    <dbReference type="NCBI Taxonomy" id="2528274"/>
    <lineage>
        <taxon>Bacteria</taxon>
        <taxon>Pseudomonadati</taxon>
        <taxon>Nitrospinota/Tectimicrobiota group</taxon>
        <taxon>Candidatus Tectimicrobiota</taxon>
    </lineage>
</organism>
<keyword evidence="1" id="KW-0472">Membrane</keyword>
<proteinExistence type="predicted"/>
<accession>A0A932I0P9</accession>
<dbReference type="EMBL" id="JACPUR010000038">
    <property type="protein sequence ID" value="MBI3129181.1"/>
    <property type="molecule type" value="Genomic_DNA"/>
</dbReference>
<feature type="transmembrane region" description="Helical" evidence="1">
    <location>
        <begin position="38"/>
        <end position="56"/>
    </location>
</feature>
<evidence type="ECO:0000313" key="2">
    <source>
        <dbReference type="EMBL" id="MBI3129181.1"/>
    </source>
</evidence>
<gene>
    <name evidence="2" type="ORF">HYZ11_16360</name>
</gene>
<evidence type="ECO:0000313" key="3">
    <source>
        <dbReference type="Proteomes" id="UP000782312"/>
    </source>
</evidence>
<reference evidence="2" key="1">
    <citation type="submission" date="2020-07" db="EMBL/GenBank/DDBJ databases">
        <title>Huge and variable diversity of episymbiotic CPR bacteria and DPANN archaea in groundwater ecosystems.</title>
        <authorList>
            <person name="He C.Y."/>
            <person name="Keren R."/>
            <person name="Whittaker M."/>
            <person name="Farag I.F."/>
            <person name="Doudna J."/>
            <person name="Cate J.H.D."/>
            <person name="Banfield J.F."/>
        </authorList>
    </citation>
    <scope>NUCLEOTIDE SEQUENCE</scope>
    <source>
        <strain evidence="2">NC_groundwater_763_Ag_S-0.2um_68_21</strain>
    </source>
</reference>
<feature type="transmembrane region" description="Helical" evidence="1">
    <location>
        <begin position="9"/>
        <end position="26"/>
    </location>
</feature>
<comment type="caution">
    <text evidence="2">The sequence shown here is derived from an EMBL/GenBank/DDBJ whole genome shotgun (WGS) entry which is preliminary data.</text>
</comment>
<keyword evidence="1" id="KW-0812">Transmembrane</keyword>